<evidence type="ECO:0000313" key="2">
    <source>
        <dbReference type="EMBL" id="KAK3103663.1"/>
    </source>
</evidence>
<evidence type="ECO:0008006" key="4">
    <source>
        <dbReference type="Google" id="ProtNLM"/>
    </source>
</evidence>
<dbReference type="Proteomes" id="UP001186944">
    <property type="component" value="Unassembled WGS sequence"/>
</dbReference>
<proteinExistence type="predicted"/>
<feature type="compositionally biased region" description="Acidic residues" evidence="1">
    <location>
        <begin position="206"/>
        <end position="228"/>
    </location>
</feature>
<dbReference type="AlphaFoldDB" id="A0AA88YF56"/>
<accession>A0AA88YF56</accession>
<gene>
    <name evidence="2" type="ORF">FSP39_020841</name>
</gene>
<evidence type="ECO:0000256" key="1">
    <source>
        <dbReference type="SAM" id="MobiDB-lite"/>
    </source>
</evidence>
<dbReference type="EMBL" id="VSWD01000005">
    <property type="protein sequence ID" value="KAK3103663.1"/>
    <property type="molecule type" value="Genomic_DNA"/>
</dbReference>
<protein>
    <recommendedName>
        <fullName evidence="4">C2H2-type domain-containing protein</fullName>
    </recommendedName>
</protein>
<organism evidence="2 3">
    <name type="scientific">Pinctada imbricata</name>
    <name type="common">Atlantic pearl-oyster</name>
    <name type="synonym">Pinctada martensii</name>
    <dbReference type="NCBI Taxonomy" id="66713"/>
    <lineage>
        <taxon>Eukaryota</taxon>
        <taxon>Metazoa</taxon>
        <taxon>Spiralia</taxon>
        <taxon>Lophotrochozoa</taxon>
        <taxon>Mollusca</taxon>
        <taxon>Bivalvia</taxon>
        <taxon>Autobranchia</taxon>
        <taxon>Pteriomorphia</taxon>
        <taxon>Pterioida</taxon>
        <taxon>Pterioidea</taxon>
        <taxon>Pteriidae</taxon>
        <taxon>Pinctada</taxon>
    </lineage>
</organism>
<name>A0AA88YF56_PINIB</name>
<comment type="caution">
    <text evidence="2">The sequence shown here is derived from an EMBL/GenBank/DDBJ whole genome shotgun (WGS) entry which is preliminary data.</text>
</comment>
<feature type="region of interest" description="Disordered" evidence="1">
    <location>
        <begin position="203"/>
        <end position="228"/>
    </location>
</feature>
<sequence length="228" mass="26343">MSLNSQYLVLFRNPRDQQQIAILASQMYPGNASKLLDAYRQAIERPYGYLVVDLKQSTPESYRLQTHIFRHYIKEDIQEFDHSLTSIQAGNTSNMSSRRGIEHESQIIRDSGIETDSKYPSCSDCGVMFGNQYDVQRHVRRGCPIYENSEEEMDMHGEDDDEGTIQLRSSKLHRNIMNQILEASKRKSVDKAVEAVVKKHKKDYDELFGESESESNENSDNEESDEFD</sequence>
<reference evidence="2" key="1">
    <citation type="submission" date="2019-08" db="EMBL/GenBank/DDBJ databases">
        <title>The improved chromosome-level genome for the pearl oyster Pinctada fucata martensii using PacBio sequencing and Hi-C.</title>
        <authorList>
            <person name="Zheng Z."/>
        </authorList>
    </citation>
    <scope>NUCLEOTIDE SEQUENCE</scope>
    <source>
        <strain evidence="2">ZZ-2019</strain>
        <tissue evidence="2">Adductor muscle</tissue>
    </source>
</reference>
<evidence type="ECO:0000313" key="3">
    <source>
        <dbReference type="Proteomes" id="UP001186944"/>
    </source>
</evidence>
<keyword evidence="3" id="KW-1185">Reference proteome</keyword>